<organism evidence="1 2">
    <name type="scientific">Desulfitobacterium metallireducens DSM 15288</name>
    <dbReference type="NCBI Taxonomy" id="871968"/>
    <lineage>
        <taxon>Bacteria</taxon>
        <taxon>Bacillati</taxon>
        <taxon>Bacillota</taxon>
        <taxon>Clostridia</taxon>
        <taxon>Eubacteriales</taxon>
        <taxon>Desulfitobacteriaceae</taxon>
        <taxon>Desulfitobacterium</taxon>
    </lineage>
</organism>
<protein>
    <recommendedName>
        <fullName evidence="3">Homeodomain phBC6A51-type domain-containing protein</fullName>
    </recommendedName>
</protein>
<reference evidence="1 2" key="1">
    <citation type="submission" date="2013-12" db="EMBL/GenBank/DDBJ databases">
        <authorList>
            <consortium name="DOE Joint Genome Institute"/>
            <person name="Smidt H."/>
            <person name="Huntemann M."/>
            <person name="Han J."/>
            <person name="Chen A."/>
            <person name="Kyrpides N."/>
            <person name="Mavromatis K."/>
            <person name="Markowitz V."/>
            <person name="Palaniappan K."/>
            <person name="Ivanova N."/>
            <person name="Schaumberg A."/>
            <person name="Pati A."/>
            <person name="Liolios K."/>
            <person name="Nordberg H.P."/>
            <person name="Cantor M.N."/>
            <person name="Hua S.X."/>
            <person name="Woyke T."/>
        </authorList>
    </citation>
    <scope>NUCLEOTIDE SEQUENCE [LARGE SCALE GENOMIC DNA]</scope>
    <source>
        <strain evidence="2">DSM 15288</strain>
    </source>
</reference>
<sequence length="130" mass="14966">MREILKESDIYEPSQVEKRILEVALNPESFDKTIKERCTMADVSRDSWYRVMNNPKFIALLNTMTMDMLKGSVNDIINATVKYAKSNPRCSADRKVLLTMLNLYTDKLDANVNEDVTIKVTKPDFNSPKE</sequence>
<accession>W0ECS7</accession>
<proteinExistence type="predicted"/>
<evidence type="ECO:0000313" key="2">
    <source>
        <dbReference type="Proteomes" id="UP000010847"/>
    </source>
</evidence>
<gene>
    <name evidence="1" type="ORF">DESME_08950</name>
</gene>
<dbReference type="STRING" id="871968.DESME_08950"/>
<dbReference type="AlphaFoldDB" id="W0ECS7"/>
<dbReference type="eggNOG" id="ENOG503286C">
    <property type="taxonomic scope" value="Bacteria"/>
</dbReference>
<keyword evidence="2" id="KW-1185">Reference proteome</keyword>
<dbReference type="OrthoDB" id="2200007at2"/>
<dbReference type="EMBL" id="CP007032">
    <property type="protein sequence ID" value="AHF08572.1"/>
    <property type="molecule type" value="Genomic_DNA"/>
</dbReference>
<dbReference type="KEGG" id="dmt:DESME_08950"/>
<evidence type="ECO:0008006" key="3">
    <source>
        <dbReference type="Google" id="ProtNLM"/>
    </source>
</evidence>
<dbReference type="HOGENOM" id="CLU_1934641_0_0_9"/>
<evidence type="ECO:0000313" key="1">
    <source>
        <dbReference type="EMBL" id="AHF08572.1"/>
    </source>
</evidence>
<dbReference type="Proteomes" id="UP000010847">
    <property type="component" value="Chromosome"/>
</dbReference>
<dbReference type="RefSeq" id="WP_006718838.1">
    <property type="nucleotide sequence ID" value="NZ_CP007032.1"/>
</dbReference>
<dbReference type="Gene3D" id="1.10.10.60">
    <property type="entry name" value="Homeodomain-like"/>
    <property type="match status" value="1"/>
</dbReference>
<name>W0ECS7_9FIRM</name>